<dbReference type="InterPro" id="IPR011015">
    <property type="entry name" value="LEM/LEM-like_dom_sf"/>
</dbReference>
<evidence type="ECO:0000256" key="2">
    <source>
        <dbReference type="ARBA" id="ARBA00022553"/>
    </source>
</evidence>
<dbReference type="InterPro" id="IPR025856">
    <property type="entry name" value="HeH/LEM_domain"/>
</dbReference>
<dbReference type="InterPro" id="IPR018996">
    <property type="entry name" value="Man1/Src1-like_C"/>
</dbReference>
<feature type="region of interest" description="Disordered" evidence="7">
    <location>
        <begin position="661"/>
        <end position="695"/>
    </location>
</feature>
<evidence type="ECO:0000256" key="1">
    <source>
        <dbReference type="ARBA" id="ARBA00004540"/>
    </source>
</evidence>
<feature type="transmembrane region" description="Helical" evidence="8">
    <location>
        <begin position="513"/>
        <end position="530"/>
    </location>
</feature>
<dbReference type="GO" id="GO:0034399">
    <property type="term" value="C:nuclear periphery"/>
    <property type="evidence" value="ECO:0007669"/>
    <property type="project" value="TreeGrafter"/>
</dbReference>
<evidence type="ECO:0000256" key="3">
    <source>
        <dbReference type="ARBA" id="ARBA00022692"/>
    </source>
</evidence>
<dbReference type="GO" id="GO:0005783">
    <property type="term" value="C:endoplasmic reticulum"/>
    <property type="evidence" value="ECO:0007669"/>
    <property type="project" value="TreeGrafter"/>
</dbReference>
<name>A0AAQ3M280_9PEZI</name>
<evidence type="ECO:0000256" key="4">
    <source>
        <dbReference type="ARBA" id="ARBA00022989"/>
    </source>
</evidence>
<accession>A0AAQ3M280</accession>
<dbReference type="GO" id="GO:0003682">
    <property type="term" value="F:chromatin binding"/>
    <property type="evidence" value="ECO:0007669"/>
    <property type="project" value="InterPro"/>
</dbReference>
<dbReference type="PANTHER" id="PTHR47808:SF2">
    <property type="entry name" value="LEM DOMAIN-CONTAINING PROTEIN 2"/>
    <property type="match status" value="1"/>
</dbReference>
<keyword evidence="4 8" id="KW-1133">Transmembrane helix</keyword>
<evidence type="ECO:0000256" key="8">
    <source>
        <dbReference type="SAM" id="Phobius"/>
    </source>
</evidence>
<reference evidence="11 12" key="1">
    <citation type="submission" date="2023-11" db="EMBL/GenBank/DDBJ databases">
        <title>An acidophilic fungus is an integral part of prey digestion in a carnivorous sundew plant.</title>
        <authorList>
            <person name="Tsai I.J."/>
        </authorList>
    </citation>
    <scope>NUCLEOTIDE SEQUENCE [LARGE SCALE GENOMIC DNA]</scope>
    <source>
        <strain evidence="11">169a</strain>
    </source>
</reference>
<dbReference type="AlphaFoldDB" id="A0AAQ3M280"/>
<dbReference type="PANTHER" id="PTHR47808">
    <property type="entry name" value="INNER NUCLEAR MEMBRANE PROTEIN HEH2-RELATED"/>
    <property type="match status" value="1"/>
</dbReference>
<dbReference type="Proteomes" id="UP001303373">
    <property type="component" value="Chromosome 4"/>
</dbReference>
<dbReference type="GO" id="GO:0071763">
    <property type="term" value="P:nuclear membrane organization"/>
    <property type="evidence" value="ECO:0007669"/>
    <property type="project" value="TreeGrafter"/>
</dbReference>
<dbReference type="CDD" id="cd12935">
    <property type="entry name" value="LEM_like"/>
    <property type="match status" value="1"/>
</dbReference>
<proteinExistence type="predicted"/>
<keyword evidence="3 8" id="KW-0812">Transmembrane</keyword>
<evidence type="ECO:0000259" key="10">
    <source>
        <dbReference type="Pfam" id="PF12949"/>
    </source>
</evidence>
<gene>
    <name evidence="11" type="ORF">R9X50_00309800</name>
</gene>
<dbReference type="InterPro" id="IPR044780">
    <property type="entry name" value="Heh2/Src1"/>
</dbReference>
<protein>
    <recommendedName>
        <fullName evidence="13">LEM-like domain-containing protein</fullName>
    </recommendedName>
</protein>
<evidence type="ECO:0000256" key="5">
    <source>
        <dbReference type="ARBA" id="ARBA00023136"/>
    </source>
</evidence>
<feature type="compositionally biased region" description="Basic and acidic residues" evidence="7">
    <location>
        <begin position="677"/>
        <end position="695"/>
    </location>
</feature>
<feature type="domain" description="HeH/LEM" evidence="10">
    <location>
        <begin position="13"/>
        <end position="47"/>
    </location>
</feature>
<comment type="subcellular location">
    <subcellularLocation>
        <location evidence="1">Nucleus inner membrane</location>
    </subcellularLocation>
</comment>
<dbReference type="GO" id="GO:0005637">
    <property type="term" value="C:nuclear inner membrane"/>
    <property type="evidence" value="ECO:0007669"/>
    <property type="project" value="UniProtKB-SubCell"/>
</dbReference>
<feature type="compositionally biased region" description="Basic and acidic residues" evidence="7">
    <location>
        <begin position="222"/>
        <end position="240"/>
    </location>
</feature>
<keyword evidence="5 8" id="KW-0472">Membrane</keyword>
<dbReference type="InterPro" id="IPR041885">
    <property type="entry name" value="MAN1_winged_helix_dom"/>
</dbReference>
<keyword evidence="2" id="KW-0597">Phosphoprotein</keyword>
<sequence length="695" mass="77633">MDDQPYFEEGFDPNTLVVPRLRSILVAHNVAYPSSAKKSQLVDLFNENIVPQARAIRQANARVRRTSRGIVDQTSGRTGSGQGDYDDEEEDEVPEPPRTAPRSSRRSTRARTEEVEEATPALHRSTRHSTAPPEHTPLRSSVKHARASDVNPEPESKRRVSSRPSSRGNVATPKVKNVHEDDDNSPFSYDNVFQSGGSPPVGRPASRSRDADRRRSAMSAAKETERRLASAIRRRTEDARPLRQVDGAIVPSRSTFEMPISALRRDEVEPTEEFTAEESQELVEAEQAGELVRTPRRAHKRKGGGIAPWAVTVAMLAGLATVWRQEKLEVGYCGVGRPTTELAGVQIPDWADLIRPQCEPCPQHAYCGDHLETACEPDFVLTNHPLSLNGLFPLAPTCEPDSAKARRVNLIRERAVEELRQQNAKYECGEAASPVLEEPVLKHTMAAKRRKGMSQDEFDDLWESAIGDIRTADEIVLGSAGTEGSFTLRSTSLVRLPLACAIRRSLRATLRQYIWPLVAIFFLASSGLYTQRRITSGRTTESQAKQLARLALDKLSEQASLHAADPSTYRESYISVAQLRDDVLRDEFRPDRRRKLWEAVQRKVEANSNVRPMVREGRSGDVGRVWEWVGAVSRLESPPSAFASGNKEKKRVSFGVPNNGRRLIKEEESGDESLSMIKRETPTNAAKWEEGRQYF</sequence>
<dbReference type="Pfam" id="PF09402">
    <property type="entry name" value="MSC"/>
    <property type="match status" value="1"/>
</dbReference>
<dbReference type="Gene3D" id="1.10.720.40">
    <property type="match status" value="1"/>
</dbReference>
<evidence type="ECO:0000313" key="11">
    <source>
        <dbReference type="EMBL" id="WPH00274.1"/>
    </source>
</evidence>
<organism evidence="11 12">
    <name type="scientific">Acrodontium crateriforme</name>
    <dbReference type="NCBI Taxonomy" id="150365"/>
    <lineage>
        <taxon>Eukaryota</taxon>
        <taxon>Fungi</taxon>
        <taxon>Dikarya</taxon>
        <taxon>Ascomycota</taxon>
        <taxon>Pezizomycotina</taxon>
        <taxon>Dothideomycetes</taxon>
        <taxon>Dothideomycetidae</taxon>
        <taxon>Mycosphaerellales</taxon>
        <taxon>Teratosphaeriaceae</taxon>
        <taxon>Acrodontium</taxon>
    </lineage>
</organism>
<keyword evidence="12" id="KW-1185">Reference proteome</keyword>
<evidence type="ECO:0008006" key="13">
    <source>
        <dbReference type="Google" id="ProtNLM"/>
    </source>
</evidence>
<evidence type="ECO:0000259" key="9">
    <source>
        <dbReference type="Pfam" id="PF09402"/>
    </source>
</evidence>
<dbReference type="Gene3D" id="1.10.10.1180">
    <property type="entry name" value="MAN1, winged-helix domain"/>
    <property type="match status" value="1"/>
</dbReference>
<feature type="compositionally biased region" description="Polar residues" evidence="7">
    <location>
        <begin position="185"/>
        <end position="197"/>
    </location>
</feature>
<evidence type="ECO:0000256" key="6">
    <source>
        <dbReference type="ARBA" id="ARBA00023242"/>
    </source>
</evidence>
<dbReference type="EMBL" id="CP138583">
    <property type="protein sequence ID" value="WPH00274.1"/>
    <property type="molecule type" value="Genomic_DNA"/>
</dbReference>
<evidence type="ECO:0000256" key="7">
    <source>
        <dbReference type="SAM" id="MobiDB-lite"/>
    </source>
</evidence>
<feature type="region of interest" description="Disordered" evidence="7">
    <location>
        <begin position="60"/>
        <end position="240"/>
    </location>
</feature>
<feature type="domain" description="Man1/Src1-like C-terminal" evidence="9">
    <location>
        <begin position="313"/>
        <end position="630"/>
    </location>
</feature>
<keyword evidence="6" id="KW-0539">Nucleus</keyword>
<evidence type="ECO:0000313" key="12">
    <source>
        <dbReference type="Proteomes" id="UP001303373"/>
    </source>
</evidence>
<feature type="compositionally biased region" description="Acidic residues" evidence="7">
    <location>
        <begin position="84"/>
        <end position="94"/>
    </location>
</feature>
<dbReference type="Pfam" id="PF12949">
    <property type="entry name" value="HeH"/>
    <property type="match status" value="1"/>
</dbReference>